<dbReference type="RefSeq" id="WP_289893783.1">
    <property type="nucleotide sequence ID" value="NZ_JBHRXE010000009.1"/>
</dbReference>
<evidence type="ECO:0000313" key="3">
    <source>
        <dbReference type="Proteomes" id="UP001595596"/>
    </source>
</evidence>
<dbReference type="EMBL" id="JBHRXE010000009">
    <property type="protein sequence ID" value="MFC3568678.1"/>
    <property type="molecule type" value="Genomic_DNA"/>
</dbReference>
<dbReference type="GO" id="GO:0016746">
    <property type="term" value="F:acyltransferase activity"/>
    <property type="evidence" value="ECO:0007669"/>
    <property type="project" value="UniProtKB-KW"/>
</dbReference>
<sequence length="169" mass="18273">MTAPKVVLEPLGRDGFERVAHIAVRPEQEPFCGTIAGHFAADEPGCDFHVVTRDGRAVGFFKIDRAYAAHFDFAGPQDLGLRGVMIDAAEQGHGTGKAAMRALGRYVPRLYPRAKALVLTVNEVNPVARAVYLDAGFTDTGSFYHGGRIGPQHILRLSLADGQPGRQTF</sequence>
<accession>A0ABV7RUU9</accession>
<dbReference type="InterPro" id="IPR016181">
    <property type="entry name" value="Acyl_CoA_acyltransferase"/>
</dbReference>
<keyword evidence="2" id="KW-0012">Acyltransferase</keyword>
<dbReference type="Pfam" id="PF00583">
    <property type="entry name" value="Acetyltransf_1"/>
    <property type="match status" value="1"/>
</dbReference>
<dbReference type="PROSITE" id="PS51186">
    <property type="entry name" value="GNAT"/>
    <property type="match status" value="1"/>
</dbReference>
<dbReference type="InterPro" id="IPR000182">
    <property type="entry name" value="GNAT_dom"/>
</dbReference>
<evidence type="ECO:0000259" key="1">
    <source>
        <dbReference type="PROSITE" id="PS51186"/>
    </source>
</evidence>
<evidence type="ECO:0000313" key="2">
    <source>
        <dbReference type="EMBL" id="MFC3568678.1"/>
    </source>
</evidence>
<feature type="domain" description="N-acetyltransferase" evidence="1">
    <location>
        <begin position="6"/>
        <end position="161"/>
    </location>
</feature>
<reference evidence="3" key="1">
    <citation type="journal article" date="2019" name="Int. J. Syst. Evol. Microbiol.">
        <title>The Global Catalogue of Microorganisms (GCM) 10K type strain sequencing project: providing services to taxonomists for standard genome sequencing and annotation.</title>
        <authorList>
            <consortium name="The Broad Institute Genomics Platform"/>
            <consortium name="The Broad Institute Genome Sequencing Center for Infectious Disease"/>
            <person name="Wu L."/>
            <person name="Ma J."/>
        </authorList>
    </citation>
    <scope>NUCLEOTIDE SEQUENCE [LARGE SCALE GENOMIC DNA]</scope>
    <source>
        <strain evidence="3">VKM B-3226</strain>
    </source>
</reference>
<dbReference type="Gene3D" id="3.40.630.30">
    <property type="match status" value="1"/>
</dbReference>
<dbReference type="SUPFAM" id="SSF55729">
    <property type="entry name" value="Acyl-CoA N-acyltransferases (Nat)"/>
    <property type="match status" value="1"/>
</dbReference>
<organism evidence="2 3">
    <name type="scientific">Paracoccus simplex</name>
    <dbReference type="NCBI Taxonomy" id="2086346"/>
    <lineage>
        <taxon>Bacteria</taxon>
        <taxon>Pseudomonadati</taxon>
        <taxon>Pseudomonadota</taxon>
        <taxon>Alphaproteobacteria</taxon>
        <taxon>Rhodobacterales</taxon>
        <taxon>Paracoccaceae</taxon>
        <taxon>Paracoccus</taxon>
    </lineage>
</organism>
<keyword evidence="2" id="KW-0808">Transferase</keyword>
<dbReference type="EC" id="2.3.-.-" evidence="2"/>
<keyword evidence="3" id="KW-1185">Reference proteome</keyword>
<name>A0ABV7RUU9_9RHOB</name>
<dbReference type="Proteomes" id="UP001595596">
    <property type="component" value="Unassembled WGS sequence"/>
</dbReference>
<gene>
    <name evidence="2" type="ORF">ACFOMP_04365</name>
</gene>
<comment type="caution">
    <text evidence="2">The sequence shown here is derived from an EMBL/GenBank/DDBJ whole genome shotgun (WGS) entry which is preliminary data.</text>
</comment>
<protein>
    <submittedName>
        <fullName evidence="2">GNAT family N-acetyltransferase</fullName>
        <ecNumber evidence="2">2.3.-.-</ecNumber>
    </submittedName>
</protein>
<proteinExistence type="predicted"/>